<organism evidence="1 2">
    <name type="scientific">Legionella dresdenensis</name>
    <dbReference type="NCBI Taxonomy" id="450200"/>
    <lineage>
        <taxon>Bacteria</taxon>
        <taxon>Pseudomonadati</taxon>
        <taxon>Pseudomonadota</taxon>
        <taxon>Gammaproteobacteria</taxon>
        <taxon>Legionellales</taxon>
        <taxon>Legionellaceae</taxon>
        <taxon>Legionella</taxon>
    </lineage>
</organism>
<sequence length="86" mass="9593">MLGRNNTSTYLPENGGTALKSFEDLVRYLVDNNEAYKDVFKSYRNAPVHHIVEIKDGKNVVTLTVLHCHRTSDAGMVSVGQTTIKL</sequence>
<reference evidence="2" key="1">
    <citation type="journal article" date="2019" name="Int. J. Syst. Evol. Microbiol.">
        <title>The Global Catalogue of Microorganisms (GCM) 10K type strain sequencing project: providing services to taxonomists for standard genome sequencing and annotation.</title>
        <authorList>
            <consortium name="The Broad Institute Genomics Platform"/>
            <consortium name="The Broad Institute Genome Sequencing Center for Infectious Disease"/>
            <person name="Wu L."/>
            <person name="Ma J."/>
        </authorList>
    </citation>
    <scope>NUCLEOTIDE SEQUENCE [LARGE SCALE GENOMIC DNA]</scope>
    <source>
        <strain evidence="2">CCUG 59858</strain>
    </source>
</reference>
<gene>
    <name evidence="1" type="ORF">ACFORL_05625</name>
</gene>
<evidence type="ECO:0000313" key="1">
    <source>
        <dbReference type="EMBL" id="MFC3908554.1"/>
    </source>
</evidence>
<dbReference type="EMBL" id="JBHSAB010000006">
    <property type="protein sequence ID" value="MFC3908554.1"/>
    <property type="molecule type" value="Genomic_DNA"/>
</dbReference>
<proteinExistence type="predicted"/>
<keyword evidence="2" id="KW-1185">Reference proteome</keyword>
<evidence type="ECO:0000313" key="2">
    <source>
        <dbReference type="Proteomes" id="UP001595758"/>
    </source>
</evidence>
<dbReference type="RefSeq" id="WP_382341948.1">
    <property type="nucleotide sequence ID" value="NZ_JBHSAB010000006.1"/>
</dbReference>
<dbReference type="Proteomes" id="UP001595758">
    <property type="component" value="Unassembled WGS sequence"/>
</dbReference>
<protein>
    <submittedName>
        <fullName evidence="1">Uncharacterized protein</fullName>
    </submittedName>
</protein>
<name>A0ABV8CE05_9GAMM</name>
<comment type="caution">
    <text evidence="1">The sequence shown here is derived from an EMBL/GenBank/DDBJ whole genome shotgun (WGS) entry which is preliminary data.</text>
</comment>
<accession>A0ABV8CE05</accession>